<reference evidence="1" key="1">
    <citation type="submission" date="2022-03" db="EMBL/GenBank/DDBJ databases">
        <authorList>
            <person name="Lindestad O."/>
        </authorList>
    </citation>
    <scope>NUCLEOTIDE SEQUENCE</scope>
</reference>
<accession>A0A8S4QQL0</accession>
<comment type="caution">
    <text evidence="1">The sequence shown here is derived from an EMBL/GenBank/DDBJ whole genome shotgun (WGS) entry which is preliminary data.</text>
</comment>
<dbReference type="AlphaFoldDB" id="A0A8S4QQL0"/>
<gene>
    <name evidence="1" type="primary">jg26770</name>
    <name evidence="1" type="ORF">PAEG_LOCUS3511</name>
</gene>
<dbReference type="OrthoDB" id="2420415at2759"/>
<keyword evidence="2" id="KW-1185">Reference proteome</keyword>
<evidence type="ECO:0000313" key="2">
    <source>
        <dbReference type="Proteomes" id="UP000838756"/>
    </source>
</evidence>
<proteinExistence type="predicted"/>
<evidence type="ECO:0000313" key="1">
    <source>
        <dbReference type="EMBL" id="CAH2212736.1"/>
    </source>
</evidence>
<sequence length="95" mass="10994">MHCRRFSTHVVLRNLTVPYWEKLGELFAHMMYSVSNKLDPDKYFRFLRPPFFTLDTQHDSSEFLGVKYQPASASLFLVDLPDTVGSAVWIHDGGN</sequence>
<name>A0A8S4QQL0_9NEOP</name>
<protein>
    <submittedName>
        <fullName evidence="1">Jg26770 protein</fullName>
    </submittedName>
</protein>
<dbReference type="EMBL" id="CAKXAJ010011283">
    <property type="protein sequence ID" value="CAH2212736.1"/>
    <property type="molecule type" value="Genomic_DNA"/>
</dbReference>
<organism evidence="1 2">
    <name type="scientific">Pararge aegeria aegeria</name>
    <dbReference type="NCBI Taxonomy" id="348720"/>
    <lineage>
        <taxon>Eukaryota</taxon>
        <taxon>Metazoa</taxon>
        <taxon>Ecdysozoa</taxon>
        <taxon>Arthropoda</taxon>
        <taxon>Hexapoda</taxon>
        <taxon>Insecta</taxon>
        <taxon>Pterygota</taxon>
        <taxon>Neoptera</taxon>
        <taxon>Endopterygota</taxon>
        <taxon>Lepidoptera</taxon>
        <taxon>Glossata</taxon>
        <taxon>Ditrysia</taxon>
        <taxon>Papilionoidea</taxon>
        <taxon>Nymphalidae</taxon>
        <taxon>Satyrinae</taxon>
        <taxon>Satyrini</taxon>
        <taxon>Parargina</taxon>
        <taxon>Pararge</taxon>
    </lineage>
</organism>
<dbReference type="Proteomes" id="UP000838756">
    <property type="component" value="Unassembled WGS sequence"/>
</dbReference>